<evidence type="ECO:0000313" key="2">
    <source>
        <dbReference type="Proteomes" id="UP000663879"/>
    </source>
</evidence>
<proteinExistence type="predicted"/>
<organism evidence="1 2">
    <name type="scientific">Brachionus calyciflorus</name>
    <dbReference type="NCBI Taxonomy" id="104777"/>
    <lineage>
        <taxon>Eukaryota</taxon>
        <taxon>Metazoa</taxon>
        <taxon>Spiralia</taxon>
        <taxon>Gnathifera</taxon>
        <taxon>Rotifera</taxon>
        <taxon>Eurotatoria</taxon>
        <taxon>Monogononta</taxon>
        <taxon>Pseudotrocha</taxon>
        <taxon>Ploima</taxon>
        <taxon>Brachionidae</taxon>
        <taxon>Brachionus</taxon>
    </lineage>
</organism>
<dbReference type="OrthoDB" id="2135407at2759"/>
<dbReference type="Gene3D" id="3.40.50.300">
    <property type="entry name" value="P-loop containing nucleotide triphosphate hydrolases"/>
    <property type="match status" value="1"/>
</dbReference>
<sequence>MDFDQLKNLEKLTVKRRVIYLPKQRIKLKFTDSRERVVLLLRHLQLLFFDGLNYDEKIAIFMKYFDHDDEQITRLKTIVSDCRKRIKIRRNIWDEFKKELIKHFTNERIELTLFKNDVLNYDKNEECLVKTGHISEFDKNQLLNYNQNFLSYKNIPFEIDAKLKLKMFNLITGKCGTGKSDFIHMLVYSNKNVLTILRNSLINFENDGDYLTEIDKMNSYEESEISSIIKIMYGQRDVKRIIHFIHNFPNETIGIKYLCDKKKSIFTYSNFDLMLQYILNHGYYDSKFIERLNAFLRNPENDFKYNIYIKNEILVLTKPDTTFGYLEPYELTRGEKIHLLTLLWKFVGHGVTLNNNCVLLCDEIDNNADPSLVKRIVDGLKYLAINLKVQIFFTTHNPVTMSLVPTECLLRIESKENTIIVKNVSSKKECIESVTDKIVFINEPYKEIFVEGTNDDKIFYSLIIKQLGFEDDKNQIFLKSMGNRQFNQYFFNNTSTTTETIDNIYGINDRDEFLIEAYRIFEFKELAIQVQKVCEKFNKRHFMPKRRNLENYICDPIYVFFLIFHLKNKDPNDKRWMNNPKQEQLNKAFSELFDQLNYENLKNNDFIKYFIETRSIKKLIEKFSKENNSELKEFLNRIVANFAKNIRKEEKLKKETNANFRDFNDHHTIKNHVLLDYFNQFKIRLFDDNCDQVEIVELKDFNLEITYDPILLYSKNKIIREKINELIGFEKSKNKDLIEHFQEIDIFVFDDLKEIFQNIYSA</sequence>
<dbReference type="InterPro" id="IPR027417">
    <property type="entry name" value="P-loop_NTPase"/>
</dbReference>
<name>A0A814HC57_9BILA</name>
<protein>
    <submittedName>
        <fullName evidence="1">Uncharacterized protein</fullName>
    </submittedName>
</protein>
<dbReference type="SUPFAM" id="SSF52540">
    <property type="entry name" value="P-loop containing nucleoside triphosphate hydrolases"/>
    <property type="match status" value="1"/>
</dbReference>
<dbReference type="EMBL" id="CAJNOC010004047">
    <property type="protein sequence ID" value="CAF1007681.1"/>
    <property type="molecule type" value="Genomic_DNA"/>
</dbReference>
<comment type="caution">
    <text evidence="1">The sequence shown here is derived from an EMBL/GenBank/DDBJ whole genome shotgun (WGS) entry which is preliminary data.</text>
</comment>
<reference evidence="1" key="1">
    <citation type="submission" date="2021-02" db="EMBL/GenBank/DDBJ databases">
        <authorList>
            <person name="Nowell W R."/>
        </authorList>
    </citation>
    <scope>NUCLEOTIDE SEQUENCE</scope>
    <source>
        <strain evidence="1">Ploen Becks lab</strain>
    </source>
</reference>
<keyword evidence="2" id="KW-1185">Reference proteome</keyword>
<gene>
    <name evidence="1" type="ORF">OXX778_LOCUS16732</name>
</gene>
<dbReference type="Proteomes" id="UP000663879">
    <property type="component" value="Unassembled WGS sequence"/>
</dbReference>
<accession>A0A814HC57</accession>
<dbReference type="AlphaFoldDB" id="A0A814HC57"/>
<evidence type="ECO:0000313" key="1">
    <source>
        <dbReference type="EMBL" id="CAF1007681.1"/>
    </source>
</evidence>